<name>A0A1K2AX32_STRAR</name>
<accession>A0A1K2AX32</accession>
<organism evidence="2 3">
    <name type="scientific">Streptomyces atratus</name>
    <dbReference type="NCBI Taxonomy" id="1893"/>
    <lineage>
        <taxon>Bacteria</taxon>
        <taxon>Bacillati</taxon>
        <taxon>Actinomycetota</taxon>
        <taxon>Actinomycetes</taxon>
        <taxon>Kitasatosporales</taxon>
        <taxon>Streptomycetaceae</taxon>
        <taxon>Streptomyces</taxon>
    </lineage>
</organism>
<dbReference type="RefSeq" id="WP_072485770.1">
    <property type="nucleotide sequence ID" value="NZ_CP108276.1"/>
</dbReference>
<dbReference type="Proteomes" id="UP000181909">
    <property type="component" value="Unassembled WGS sequence"/>
</dbReference>
<reference evidence="2 3" key="1">
    <citation type="submission" date="2016-11" db="EMBL/GenBank/DDBJ databases">
        <authorList>
            <person name="Jaros S."/>
            <person name="Januszkiewicz K."/>
            <person name="Wedrychowicz H."/>
        </authorList>
    </citation>
    <scope>NUCLEOTIDE SEQUENCE [LARGE SCALE GENOMIC DNA]</scope>
    <source>
        <strain evidence="2 3">OK807</strain>
    </source>
</reference>
<sequence length="295" mass="30633">MRIRATVAAVSGALALSALAVPAALAGDHSVPNLNKPTSGAEVFGTAAARGVSKAAAATAADASEPVISKVVVNGGKDVVLGTTAKKTISISVTASHASGVVDAYADLWHGTNPDSPDTIDGAILPNEDVSTCTKVNATTSTCKLTFTIDPRYDLYKNALAGTWHVSAGALAGNQMDIAYTDFYSTARVQRLSKLTVNAAPEPVKKGGTITVTGKLSRANWEDHAYHGYATQPVKLQFRKKTSSTYTTVKTIKTSSVGNLKTTVKASVDGYWRYSFAGTSTTPAVTTAGDFVDVK</sequence>
<evidence type="ECO:0000313" key="2">
    <source>
        <dbReference type="EMBL" id="SFX90341.1"/>
    </source>
</evidence>
<evidence type="ECO:0000313" key="3">
    <source>
        <dbReference type="Proteomes" id="UP000181909"/>
    </source>
</evidence>
<evidence type="ECO:0008006" key="4">
    <source>
        <dbReference type="Google" id="ProtNLM"/>
    </source>
</evidence>
<protein>
    <recommendedName>
        <fullName evidence="4">Calcium-binding protein</fullName>
    </recommendedName>
</protein>
<dbReference type="STRING" id="1893.SAMN02787144_1007297"/>
<dbReference type="EMBL" id="FPJO01000007">
    <property type="protein sequence ID" value="SFX90341.1"/>
    <property type="molecule type" value="Genomic_DNA"/>
</dbReference>
<dbReference type="OrthoDB" id="3296851at2"/>
<dbReference type="AlphaFoldDB" id="A0A1K2AX32"/>
<proteinExistence type="predicted"/>
<gene>
    <name evidence="2" type="ORF">SAMN02787144_1007297</name>
</gene>
<feature type="signal peptide" evidence="1">
    <location>
        <begin position="1"/>
        <end position="26"/>
    </location>
</feature>
<feature type="chain" id="PRO_5012137033" description="Calcium-binding protein" evidence="1">
    <location>
        <begin position="27"/>
        <end position="295"/>
    </location>
</feature>
<keyword evidence="1" id="KW-0732">Signal</keyword>
<evidence type="ECO:0000256" key="1">
    <source>
        <dbReference type="SAM" id="SignalP"/>
    </source>
</evidence>